<organism evidence="1 2">
    <name type="scientific">Nezara viridula</name>
    <name type="common">Southern green stink bug</name>
    <name type="synonym">Cimex viridulus</name>
    <dbReference type="NCBI Taxonomy" id="85310"/>
    <lineage>
        <taxon>Eukaryota</taxon>
        <taxon>Metazoa</taxon>
        <taxon>Ecdysozoa</taxon>
        <taxon>Arthropoda</taxon>
        <taxon>Hexapoda</taxon>
        <taxon>Insecta</taxon>
        <taxon>Pterygota</taxon>
        <taxon>Neoptera</taxon>
        <taxon>Paraneoptera</taxon>
        <taxon>Hemiptera</taxon>
        <taxon>Heteroptera</taxon>
        <taxon>Panheteroptera</taxon>
        <taxon>Pentatomomorpha</taxon>
        <taxon>Pentatomoidea</taxon>
        <taxon>Pentatomidae</taxon>
        <taxon>Pentatominae</taxon>
        <taxon>Nezara</taxon>
    </lineage>
</organism>
<dbReference type="OrthoDB" id="6618313at2759"/>
<dbReference type="Proteomes" id="UP001152798">
    <property type="component" value="Chromosome 5"/>
</dbReference>
<dbReference type="InterPro" id="IPR036397">
    <property type="entry name" value="RNaseH_sf"/>
</dbReference>
<evidence type="ECO:0000313" key="2">
    <source>
        <dbReference type="Proteomes" id="UP001152798"/>
    </source>
</evidence>
<protein>
    <submittedName>
        <fullName evidence="1">Uncharacterized protein</fullName>
    </submittedName>
</protein>
<dbReference type="Gene3D" id="3.30.420.10">
    <property type="entry name" value="Ribonuclease H-like superfamily/Ribonuclease H"/>
    <property type="match status" value="1"/>
</dbReference>
<gene>
    <name evidence="1" type="ORF">NEZAVI_LOCUS12129</name>
</gene>
<reference evidence="1" key="1">
    <citation type="submission" date="2022-01" db="EMBL/GenBank/DDBJ databases">
        <authorList>
            <person name="King R."/>
        </authorList>
    </citation>
    <scope>NUCLEOTIDE SEQUENCE</scope>
</reference>
<accession>A0A9P0HJ47</accession>
<sequence length="115" mass="13046">MRTFLQLKKNLTTKVVVCTHTALKKTRKSLEDWKEVSKPFLSNGLVGRFHSSSQGQVNSAIAAKEHSRLHSASDWPSGSPDLKPLDYRLWSELERLACHRTHCTPWKASNNLCSE</sequence>
<dbReference type="EMBL" id="OV725081">
    <property type="protein sequence ID" value="CAH1403528.1"/>
    <property type="molecule type" value="Genomic_DNA"/>
</dbReference>
<proteinExistence type="predicted"/>
<keyword evidence="2" id="KW-1185">Reference proteome</keyword>
<dbReference type="GO" id="GO:0003676">
    <property type="term" value="F:nucleic acid binding"/>
    <property type="evidence" value="ECO:0007669"/>
    <property type="project" value="InterPro"/>
</dbReference>
<name>A0A9P0HJ47_NEZVI</name>
<dbReference type="AlphaFoldDB" id="A0A9P0HJ47"/>
<evidence type="ECO:0000313" key="1">
    <source>
        <dbReference type="EMBL" id="CAH1403528.1"/>
    </source>
</evidence>